<dbReference type="Proteomes" id="UP000823486">
    <property type="component" value="Unassembled WGS sequence"/>
</dbReference>
<protein>
    <recommendedName>
        <fullName evidence="3">GNAT family N-acetyltransferase</fullName>
    </recommendedName>
</protein>
<evidence type="ECO:0008006" key="3">
    <source>
        <dbReference type="Google" id="ProtNLM"/>
    </source>
</evidence>
<evidence type="ECO:0000313" key="1">
    <source>
        <dbReference type="EMBL" id="MBM7692399.1"/>
    </source>
</evidence>
<dbReference type="EMBL" id="JAFBFI010000006">
    <property type="protein sequence ID" value="MBM7692399.1"/>
    <property type="molecule type" value="Genomic_DNA"/>
</dbReference>
<gene>
    <name evidence="1" type="ORF">JOC77_001829</name>
</gene>
<dbReference type="RefSeq" id="WP_204541878.1">
    <property type="nucleotide sequence ID" value="NZ_JAFBFI010000006.1"/>
</dbReference>
<evidence type="ECO:0000313" key="2">
    <source>
        <dbReference type="Proteomes" id="UP000823486"/>
    </source>
</evidence>
<name>A0ABS2QHW1_9BACI</name>
<accession>A0ABS2QHW1</accession>
<comment type="caution">
    <text evidence="1">The sequence shown here is derived from an EMBL/GenBank/DDBJ whole genome shotgun (WGS) entry which is preliminary data.</text>
</comment>
<keyword evidence="2" id="KW-1185">Reference proteome</keyword>
<organism evidence="1 2">
    <name type="scientific">Peribacillus deserti</name>
    <dbReference type="NCBI Taxonomy" id="673318"/>
    <lineage>
        <taxon>Bacteria</taxon>
        <taxon>Bacillati</taxon>
        <taxon>Bacillota</taxon>
        <taxon>Bacilli</taxon>
        <taxon>Bacillales</taxon>
        <taxon>Bacillaceae</taxon>
        <taxon>Peribacillus</taxon>
    </lineage>
</organism>
<reference evidence="1 2" key="1">
    <citation type="submission" date="2021-01" db="EMBL/GenBank/DDBJ databases">
        <title>Genomic Encyclopedia of Type Strains, Phase IV (KMG-IV): sequencing the most valuable type-strain genomes for metagenomic binning, comparative biology and taxonomic classification.</title>
        <authorList>
            <person name="Goeker M."/>
        </authorList>
    </citation>
    <scope>NUCLEOTIDE SEQUENCE [LARGE SCALE GENOMIC DNA]</scope>
    <source>
        <strain evidence="1 2">DSM 105482</strain>
    </source>
</reference>
<proteinExistence type="predicted"/>
<sequence>MVDDYKTDRIIVMACSIDLAKSLILYRDELVKRSPIVMPNSWPSNLFKGFLPYYIEQLESGEEGFKFWIIADLKLKKMVGDFIFHQEKGRKGYMAISFISPDAELEYLEESLYIFMKYTVKSFPKEIKSLAVDCLRKDAYKLSVLKDLGFIMDHDDSRYSKWTFTYH</sequence>